<accession>A0ABR5I903</accession>
<dbReference type="Proteomes" id="UP000037247">
    <property type="component" value="Unassembled WGS sequence"/>
</dbReference>
<comment type="caution">
    <text evidence="2">The sequence shown here is derived from an EMBL/GenBank/DDBJ whole genome shotgun (WGS) entry which is preliminary data.</text>
</comment>
<evidence type="ECO:0000313" key="3">
    <source>
        <dbReference type="Proteomes" id="UP000037247"/>
    </source>
</evidence>
<organism evidence="2 3">
    <name type="scientific">Gordonia jacobaea</name>
    <dbReference type="NCBI Taxonomy" id="122202"/>
    <lineage>
        <taxon>Bacteria</taxon>
        <taxon>Bacillati</taxon>
        <taxon>Actinomycetota</taxon>
        <taxon>Actinomycetes</taxon>
        <taxon>Mycobacteriales</taxon>
        <taxon>Gordoniaceae</taxon>
        <taxon>Gordonia</taxon>
    </lineage>
</organism>
<gene>
    <name evidence="2" type="ORF">ABW18_16860</name>
</gene>
<name>A0ABR5I903_9ACTN</name>
<reference evidence="2 3" key="1">
    <citation type="submission" date="2015-05" db="EMBL/GenBank/DDBJ databases">
        <title>Draft genome sequence of the bacterium Gordonia jacobaea a new member of the Gordonia genus.</title>
        <authorList>
            <person name="Jimenez-Galisteo G."/>
            <person name="Dominguez A."/>
            <person name="Munoz E."/>
            <person name="Vinas M."/>
        </authorList>
    </citation>
    <scope>NUCLEOTIDE SEQUENCE [LARGE SCALE GENOMIC DNA]</scope>
    <source>
        <strain evidence="3">mv1</strain>
    </source>
</reference>
<sequence>MIAPAHMVHGSTVTAIVHPGSRHPSPKARAAARSTRISAWAVGSASSSRRFPARASSTPAGSKTTAPMGTSSGPEESTAADSASPII</sequence>
<dbReference type="EMBL" id="LDTZ01000020">
    <property type="protein sequence ID" value="KNA90084.1"/>
    <property type="molecule type" value="Genomic_DNA"/>
</dbReference>
<proteinExistence type="predicted"/>
<protein>
    <submittedName>
        <fullName evidence="2">Uncharacterized protein</fullName>
    </submittedName>
</protein>
<feature type="compositionally biased region" description="Low complexity" evidence="1">
    <location>
        <begin position="41"/>
        <end position="57"/>
    </location>
</feature>
<evidence type="ECO:0000256" key="1">
    <source>
        <dbReference type="SAM" id="MobiDB-lite"/>
    </source>
</evidence>
<keyword evidence="3" id="KW-1185">Reference proteome</keyword>
<evidence type="ECO:0000313" key="2">
    <source>
        <dbReference type="EMBL" id="KNA90084.1"/>
    </source>
</evidence>
<feature type="compositionally biased region" description="Polar residues" evidence="1">
    <location>
        <begin position="58"/>
        <end position="81"/>
    </location>
</feature>
<feature type="region of interest" description="Disordered" evidence="1">
    <location>
        <begin position="41"/>
        <end position="87"/>
    </location>
</feature>